<dbReference type="Pfam" id="PF24681">
    <property type="entry name" value="Kelch_KLHDC2_KLHL20_DRC7"/>
    <property type="match status" value="1"/>
</dbReference>
<dbReference type="Proteomes" id="UP000005239">
    <property type="component" value="Unassembled WGS sequence"/>
</dbReference>
<dbReference type="OrthoDB" id="5856479at2759"/>
<dbReference type="SMART" id="SM00355">
    <property type="entry name" value="ZnF_C2H2"/>
    <property type="match status" value="3"/>
</dbReference>
<evidence type="ECO:0000256" key="5">
    <source>
        <dbReference type="SAM" id="MobiDB-lite"/>
    </source>
</evidence>
<feature type="compositionally biased region" description="Basic and acidic residues" evidence="5">
    <location>
        <begin position="899"/>
        <end position="916"/>
    </location>
</feature>
<dbReference type="SUPFAM" id="SSF117281">
    <property type="entry name" value="Kelch motif"/>
    <property type="match status" value="1"/>
</dbReference>
<dbReference type="InterPro" id="IPR006652">
    <property type="entry name" value="Kelch_1"/>
</dbReference>
<dbReference type="InterPro" id="IPR011333">
    <property type="entry name" value="SKP1/BTB/POZ_sf"/>
</dbReference>
<dbReference type="InterPro" id="IPR013087">
    <property type="entry name" value="Znf_C2H2_type"/>
</dbReference>
<keyword evidence="2" id="KW-0880">Kelch repeat</keyword>
<dbReference type="AlphaFoldDB" id="A0A2A6BUK2"/>
<dbReference type="GO" id="GO:0043161">
    <property type="term" value="P:proteasome-mediated ubiquitin-dependent protein catabolic process"/>
    <property type="evidence" value="ECO:0000318"/>
    <property type="project" value="GO_Central"/>
</dbReference>
<protein>
    <submittedName>
        <fullName evidence="6">BTB And C-terminal Kelch domain containing protein</fullName>
    </submittedName>
</protein>
<dbReference type="PANTHER" id="PTHR24412">
    <property type="entry name" value="KELCH PROTEIN"/>
    <property type="match status" value="1"/>
</dbReference>
<keyword evidence="7" id="KW-1185">Reference proteome</keyword>
<dbReference type="FunFam" id="1.25.40.420:FF:000001">
    <property type="entry name" value="Kelch-like family member 12"/>
    <property type="match status" value="1"/>
</dbReference>
<dbReference type="Pfam" id="PF00651">
    <property type="entry name" value="BTB"/>
    <property type="match status" value="1"/>
</dbReference>
<dbReference type="EnsemblMetazoa" id="PPA26160.1">
    <property type="protein sequence ID" value="PPA26160.1"/>
    <property type="gene ID" value="WBGene00115714"/>
</dbReference>
<dbReference type="SUPFAM" id="SSF54695">
    <property type="entry name" value="POZ domain"/>
    <property type="match status" value="1"/>
</dbReference>
<feature type="compositionally biased region" description="Low complexity" evidence="5">
    <location>
        <begin position="983"/>
        <end position="993"/>
    </location>
</feature>
<organism evidence="6 7">
    <name type="scientific">Pristionchus pacificus</name>
    <name type="common">Parasitic nematode worm</name>
    <dbReference type="NCBI Taxonomy" id="54126"/>
    <lineage>
        <taxon>Eukaryota</taxon>
        <taxon>Metazoa</taxon>
        <taxon>Ecdysozoa</taxon>
        <taxon>Nematoda</taxon>
        <taxon>Chromadorea</taxon>
        <taxon>Rhabditida</taxon>
        <taxon>Rhabditina</taxon>
        <taxon>Diplogasteromorpha</taxon>
        <taxon>Diplogasteroidea</taxon>
        <taxon>Neodiplogasteridae</taxon>
        <taxon>Pristionchus</taxon>
    </lineage>
</organism>
<reference evidence="7" key="1">
    <citation type="journal article" date="2008" name="Nat. Genet.">
        <title>The Pristionchus pacificus genome provides a unique perspective on nematode lifestyle and parasitism.</title>
        <authorList>
            <person name="Dieterich C."/>
            <person name="Clifton S.W."/>
            <person name="Schuster L.N."/>
            <person name="Chinwalla A."/>
            <person name="Delehaunty K."/>
            <person name="Dinkelacker I."/>
            <person name="Fulton L."/>
            <person name="Fulton R."/>
            <person name="Godfrey J."/>
            <person name="Minx P."/>
            <person name="Mitreva M."/>
            <person name="Roeseler W."/>
            <person name="Tian H."/>
            <person name="Witte H."/>
            <person name="Yang S.P."/>
            <person name="Wilson R.K."/>
            <person name="Sommer R.J."/>
        </authorList>
    </citation>
    <scope>NUCLEOTIDE SEQUENCE [LARGE SCALE GENOMIC DNA]</scope>
    <source>
        <strain evidence="7">PS312</strain>
    </source>
</reference>
<accession>A0A8R1UHX7</accession>
<dbReference type="PROSITE" id="PS50097">
    <property type="entry name" value="BTB"/>
    <property type="match status" value="1"/>
</dbReference>
<dbReference type="GO" id="GO:0005737">
    <property type="term" value="C:cytoplasm"/>
    <property type="evidence" value="ECO:0000318"/>
    <property type="project" value="GO_Central"/>
</dbReference>
<proteinExistence type="predicted"/>
<dbReference type="Gene3D" id="1.25.40.420">
    <property type="match status" value="1"/>
</dbReference>
<dbReference type="Gene3D" id="3.30.710.10">
    <property type="entry name" value="Potassium Channel Kv1.1, Chain A"/>
    <property type="match status" value="1"/>
</dbReference>
<dbReference type="SUPFAM" id="SSF50965">
    <property type="entry name" value="Galactose oxidase, central domain"/>
    <property type="match status" value="1"/>
</dbReference>
<dbReference type="SMART" id="SM00612">
    <property type="entry name" value="Kelch"/>
    <property type="match status" value="6"/>
</dbReference>
<feature type="compositionally biased region" description="Basic and acidic residues" evidence="5">
    <location>
        <begin position="881"/>
        <end position="890"/>
    </location>
</feature>
<evidence type="ECO:0000256" key="3">
    <source>
        <dbReference type="ARBA" id="ARBA00022737"/>
    </source>
</evidence>
<reference evidence="6" key="2">
    <citation type="submission" date="2022-06" db="UniProtKB">
        <authorList>
            <consortium name="EnsemblMetazoa"/>
        </authorList>
    </citation>
    <scope>IDENTIFICATION</scope>
    <source>
        <strain evidence="6">PS312</strain>
    </source>
</reference>
<name>A0A2A6BUK2_PRIPA</name>
<dbReference type="InterPro" id="IPR015915">
    <property type="entry name" value="Kelch-typ_b-propeller"/>
</dbReference>
<keyword evidence="4" id="KW-0833">Ubl conjugation pathway</keyword>
<dbReference type="InterPro" id="IPR011043">
    <property type="entry name" value="Gal_Oxase/kelch_b-propeller"/>
</dbReference>
<evidence type="ECO:0000313" key="7">
    <source>
        <dbReference type="Proteomes" id="UP000005239"/>
    </source>
</evidence>
<evidence type="ECO:0000256" key="2">
    <source>
        <dbReference type="ARBA" id="ARBA00022441"/>
    </source>
</evidence>
<comment type="pathway">
    <text evidence="1">Protein modification; protein ubiquitination.</text>
</comment>
<evidence type="ECO:0000256" key="4">
    <source>
        <dbReference type="ARBA" id="ARBA00022786"/>
    </source>
</evidence>
<dbReference type="PANTHER" id="PTHR24412:SF451">
    <property type="entry name" value="KELCH-LIKE PROTEIN 20"/>
    <property type="match status" value="1"/>
</dbReference>
<dbReference type="InterPro" id="IPR000210">
    <property type="entry name" value="BTB/POZ_dom"/>
</dbReference>
<accession>A0A2A6BUK2</accession>
<dbReference type="Pfam" id="PF07707">
    <property type="entry name" value="BACK"/>
    <property type="match status" value="1"/>
</dbReference>
<dbReference type="InterPro" id="IPR011705">
    <property type="entry name" value="BACK"/>
</dbReference>
<evidence type="ECO:0000256" key="1">
    <source>
        <dbReference type="ARBA" id="ARBA00004906"/>
    </source>
</evidence>
<dbReference type="SMART" id="SM00225">
    <property type="entry name" value="BTB"/>
    <property type="match status" value="1"/>
</dbReference>
<dbReference type="GO" id="GO:1990756">
    <property type="term" value="F:ubiquitin-like ligase-substrate adaptor activity"/>
    <property type="evidence" value="ECO:0000318"/>
    <property type="project" value="GO_Central"/>
</dbReference>
<dbReference type="SMART" id="SM00875">
    <property type="entry name" value="BACK"/>
    <property type="match status" value="1"/>
</dbReference>
<sequence length="1242" mass="138098">MITFLALDRMRRWLVAEPFYMDEPSTSSSSAANQCSTPAIAADATLNGTLPFYYKSTRAGSEMLQSLNQLRNSGILCDVILTNSGHPMPVHRVVMAACSEYFRAMFSCDLAESKKGQIDLTGMDHPTFSALIHFAYTGELTITGTTVQQLLPAACLLQMTEVQDACCGFLTRQMDPSNCLGIRAFADTHACRELVRSADKYALDKFQEVIASEEFAQLALPQLLEMIGSEELNVKNEEQVFTAAMLWVKMDVQRRKGHLYQVLSHVRLPFCSAKFIVSTVSEDPLVKQDAGCRDLVDEAKNYLLLPLERSKMQSRVVVSPCQFFIVLESGLWSGDKGTVSDEREKKSEEDANGHLVYSEKAHPLTSRHFTAVAQLDQWSETLPISHALSFYLIDERGPRFRARKPLKYGEVLYAVGGWCSGDAIASVEMLDPSKHLSQWRPVEPMKKRRCGVGVAVLDGLLYAVGGHDGQSYLNSIERFDPATNQWSDDVAPTSTCRTSVGVAAFDGFLYAVGGQDGVSCLNVVEKYDAYRNEWTRVASMSTRRLGVSVAVLNGCLYAVGGSDGHSPLNTVERFDPRTNKWYTVRSMHTRRKHLGSAVYGGELYAVGGRDDMTELSSAERYDPAVDDWVPVVAMNQRRSGVGLAVVNERLFAVGGFDGTNYLKSVEMYDSEARQWRATESMTYRRLGGGLGETIFGFDLAAAPGRTNGVWRAIRAIVLHTHIICYGQLMASVPLCSLNHPTLTLLQLQKQLRRVWDMMVAVLNSASLVQKDGKEYSRSKMLHDLFVTVDLLCVEDKNRLAVHEREMVVFARKFAYFMTTMHGSRLRLPTESERETLMMDKMTQFPTVGIDGQANSEEEEKAVNEEAVADTQPPPILSADGGQKETKEKTTDVSTSPSLRRAERSHFDYLLDDVFPREKKKRKKEGGDGGRGGEQGTKKRDAPDQSGPEPAKRSALNPCPSISPPNSQGEDAAPMSDPPGGEGEAVAAQAVQPGKRPQGKVFVVGGRVYLERKPSKGAYSIPSTSSPSTRRKMIKCTKCTQFVEESDVVMHHRIFHAQNYLSNSVLQRPPTKLLQQQHLQLQPKPVVDFLSQSLVPTRRCPDLACDFVCETEIERLVHQQAIHCDPFKGWKLTGRFNLHPDTMCPLCPHPVINICSLREHLFRMHPTRMFSQKEIYACTSCNARFGRLYQVYAHWHLGLCTGRMRILPVPPKFVPTLGGTTLQPLAKAPIAFPKGPVVAKPKT</sequence>
<dbReference type="Pfam" id="PF01344">
    <property type="entry name" value="Kelch_1"/>
    <property type="match status" value="1"/>
</dbReference>
<feature type="region of interest" description="Disordered" evidence="5">
    <location>
        <begin position="853"/>
        <end position="997"/>
    </location>
</feature>
<dbReference type="Gene3D" id="2.120.10.80">
    <property type="entry name" value="Kelch-type beta propeller"/>
    <property type="match status" value="1"/>
</dbReference>
<evidence type="ECO:0000313" key="6">
    <source>
        <dbReference type="EnsemblMetazoa" id="PPA26160.1"/>
    </source>
</evidence>
<gene>
    <name evidence="6" type="primary">WBGene00115714</name>
</gene>
<keyword evidence="3" id="KW-0677">Repeat</keyword>
<dbReference type="GO" id="GO:0031463">
    <property type="term" value="C:Cul3-RING ubiquitin ligase complex"/>
    <property type="evidence" value="ECO:0000318"/>
    <property type="project" value="GO_Central"/>
</dbReference>